<dbReference type="PANTHER" id="PTHR19282">
    <property type="entry name" value="TETRASPANIN"/>
    <property type="match status" value="1"/>
</dbReference>
<dbReference type="InterPro" id="IPR000301">
    <property type="entry name" value="Tetraspanin_animals"/>
</dbReference>
<dbReference type="CDD" id="cd03127">
    <property type="entry name" value="tetraspanin_LEL"/>
    <property type="match status" value="1"/>
</dbReference>
<evidence type="ECO:0000256" key="3">
    <source>
        <dbReference type="ARBA" id="ARBA00022692"/>
    </source>
</evidence>
<organism evidence="8 9">
    <name type="scientific">Biomphalaria glabrata</name>
    <name type="common">Bloodfluke planorb</name>
    <name type="synonym">Freshwater snail</name>
    <dbReference type="NCBI Taxonomy" id="6526"/>
    <lineage>
        <taxon>Eukaryota</taxon>
        <taxon>Metazoa</taxon>
        <taxon>Spiralia</taxon>
        <taxon>Lophotrochozoa</taxon>
        <taxon>Mollusca</taxon>
        <taxon>Gastropoda</taxon>
        <taxon>Heterobranchia</taxon>
        <taxon>Euthyneura</taxon>
        <taxon>Panpulmonata</taxon>
        <taxon>Hygrophila</taxon>
        <taxon>Lymnaeoidea</taxon>
        <taxon>Planorbidae</taxon>
        <taxon>Biomphalaria</taxon>
    </lineage>
</organism>
<evidence type="ECO:0000313" key="12">
    <source>
        <dbReference type="RefSeq" id="XP_055865602.1"/>
    </source>
</evidence>
<feature type="disulfide bond" evidence="6">
    <location>
        <begin position="171"/>
        <end position="186"/>
    </location>
</feature>
<evidence type="ECO:0000256" key="6">
    <source>
        <dbReference type="PIRSR" id="PIRSR002419-1"/>
    </source>
</evidence>
<sequence length="238" mass="25965">MALLCLGKTVLIVLNIVFMIIGLAFTAVGALLAFVPGTILQTLYKTAKETADAAGYSFPKSADDIANVPMVHEVGLALFILGIIFTILAFLGCCGSCSSCCKILLIGFALVMILLMIAEIVVCSLFFVKDSPLHSNVRTQLKEELKHYKENDTNDAFSQTMNLIQVYFECCGVDNSTDYTVKPQTCQSYDIGCYTKLTNVIQDNLLWAGLALGGILLLQLIEVVIAVYIFKNNKILPI</sequence>
<feature type="transmembrane region" description="Helical" evidence="7">
    <location>
        <begin position="205"/>
        <end position="230"/>
    </location>
</feature>
<evidence type="ECO:0000256" key="5">
    <source>
        <dbReference type="ARBA" id="ARBA00023136"/>
    </source>
</evidence>
<evidence type="ECO:0000313" key="11">
    <source>
        <dbReference type="RefSeq" id="XP_055865601.1"/>
    </source>
</evidence>
<dbReference type="InterPro" id="IPR008952">
    <property type="entry name" value="Tetraspanin_EC2_sf"/>
</dbReference>
<keyword evidence="3 7" id="KW-0812">Transmembrane</keyword>
<feature type="transmembrane region" description="Helical" evidence="7">
    <location>
        <begin position="12"/>
        <end position="35"/>
    </location>
</feature>
<evidence type="ECO:0000313" key="10">
    <source>
        <dbReference type="RefSeq" id="XP_055865600.1"/>
    </source>
</evidence>
<dbReference type="GeneID" id="106057701"/>
<proteinExistence type="inferred from homology"/>
<dbReference type="SUPFAM" id="SSF48652">
    <property type="entry name" value="Tetraspanin"/>
    <property type="match status" value="1"/>
</dbReference>
<dbReference type="InterPro" id="IPR018499">
    <property type="entry name" value="Tetraspanin/Peripherin"/>
</dbReference>
<keyword evidence="6" id="KW-1015">Disulfide bond</keyword>
<feature type="transmembrane region" description="Helical" evidence="7">
    <location>
        <begin position="74"/>
        <end position="91"/>
    </location>
</feature>
<dbReference type="RefSeq" id="XP_055865600.1">
    <property type="nucleotide sequence ID" value="XM_056009625.1"/>
</dbReference>
<dbReference type="Pfam" id="PF00335">
    <property type="entry name" value="Tetraspanin"/>
    <property type="match status" value="1"/>
</dbReference>
<name>A0A9W2YSK1_BIOGL</name>
<evidence type="ECO:0000313" key="9">
    <source>
        <dbReference type="RefSeq" id="XP_055865599.1"/>
    </source>
</evidence>
<gene>
    <name evidence="9 10 11 12" type="primary">LOC106057701</name>
</gene>
<keyword evidence="8" id="KW-1185">Reference proteome</keyword>
<evidence type="ECO:0000256" key="1">
    <source>
        <dbReference type="ARBA" id="ARBA00004141"/>
    </source>
</evidence>
<dbReference type="RefSeq" id="XP_055865602.1">
    <property type="nucleotide sequence ID" value="XM_056009627.1"/>
</dbReference>
<evidence type="ECO:0000313" key="8">
    <source>
        <dbReference type="Proteomes" id="UP001165740"/>
    </source>
</evidence>
<protein>
    <recommendedName>
        <fullName evidence="7">Tetraspanin</fullName>
    </recommendedName>
</protein>
<dbReference type="PIRSF" id="PIRSF002419">
    <property type="entry name" value="Tetraspanin"/>
    <property type="match status" value="1"/>
</dbReference>
<comment type="similarity">
    <text evidence="2 7">Belongs to the tetraspanin (TM4SF) family.</text>
</comment>
<keyword evidence="4 7" id="KW-1133">Transmembrane helix</keyword>
<dbReference type="OrthoDB" id="6279736at2759"/>
<dbReference type="PANTHER" id="PTHR19282:SF452">
    <property type="entry name" value="LD03691P"/>
    <property type="match status" value="1"/>
</dbReference>
<dbReference type="Proteomes" id="UP001165740">
    <property type="component" value="Chromosome 14"/>
</dbReference>
<evidence type="ECO:0000256" key="4">
    <source>
        <dbReference type="ARBA" id="ARBA00022989"/>
    </source>
</evidence>
<comment type="subcellular location">
    <subcellularLocation>
        <location evidence="1 7">Membrane</location>
        <topology evidence="1 7">Multi-pass membrane protein</topology>
    </subcellularLocation>
</comment>
<feature type="transmembrane region" description="Helical" evidence="7">
    <location>
        <begin position="103"/>
        <end position="128"/>
    </location>
</feature>
<dbReference type="GO" id="GO:0016020">
    <property type="term" value="C:membrane"/>
    <property type="evidence" value="ECO:0007669"/>
    <property type="project" value="UniProtKB-SubCell"/>
</dbReference>
<evidence type="ECO:0000256" key="2">
    <source>
        <dbReference type="ARBA" id="ARBA00006840"/>
    </source>
</evidence>
<reference evidence="9 10" key="1">
    <citation type="submission" date="2025-04" db="UniProtKB">
        <authorList>
            <consortium name="RefSeq"/>
        </authorList>
    </citation>
    <scope>IDENTIFICATION</scope>
</reference>
<dbReference type="Gene3D" id="1.10.1450.10">
    <property type="entry name" value="Tetraspanin"/>
    <property type="match status" value="1"/>
</dbReference>
<dbReference type="AlphaFoldDB" id="A0A9W2YSK1"/>
<dbReference type="RefSeq" id="XP_055865599.1">
    <property type="nucleotide sequence ID" value="XM_056009624.1"/>
</dbReference>
<accession>A0A9W2YSK1</accession>
<evidence type="ECO:0000256" key="7">
    <source>
        <dbReference type="RuleBase" id="RU361218"/>
    </source>
</evidence>
<keyword evidence="5 7" id="KW-0472">Membrane</keyword>
<dbReference type="RefSeq" id="XP_055865601.1">
    <property type="nucleotide sequence ID" value="XM_056009626.1"/>
</dbReference>